<proteinExistence type="inferred from homology"/>
<gene>
    <name evidence="26" type="primary">jg4608</name>
    <name evidence="26" type="ORF">PAEG_LOCUS16423</name>
</gene>
<evidence type="ECO:0000259" key="25">
    <source>
        <dbReference type="SMART" id="SM00306"/>
    </source>
</evidence>
<dbReference type="SUPFAM" id="SSF55166">
    <property type="entry name" value="Hedgehog/DD-peptidase"/>
    <property type="match status" value="1"/>
</dbReference>
<dbReference type="PANTHER" id="PTHR11889:SF31">
    <property type="entry name" value="PROTEIN HEDGEHOG"/>
    <property type="match status" value="1"/>
</dbReference>
<evidence type="ECO:0000256" key="11">
    <source>
        <dbReference type="ARBA" id="ARBA00022723"/>
    </source>
</evidence>
<dbReference type="InterPro" id="IPR003587">
    <property type="entry name" value="Hint_dom_N"/>
</dbReference>
<keyword evidence="16" id="KW-0472">Membrane</keyword>
<dbReference type="GO" id="GO:0001708">
    <property type="term" value="P:cell fate specification"/>
    <property type="evidence" value="ECO:0007669"/>
    <property type="project" value="TreeGrafter"/>
</dbReference>
<feature type="domain" description="Hint" evidence="25">
    <location>
        <begin position="187"/>
        <end position="287"/>
    </location>
</feature>
<dbReference type="FunFam" id="2.170.16.10:FF:000001">
    <property type="entry name" value="Indian hedgehog"/>
    <property type="match status" value="1"/>
</dbReference>
<evidence type="ECO:0000256" key="7">
    <source>
        <dbReference type="ARBA" id="ARBA00022475"/>
    </source>
</evidence>
<dbReference type="SUPFAM" id="SSF51294">
    <property type="entry name" value="Hedgehog/intein (Hint) domain"/>
    <property type="match status" value="1"/>
</dbReference>
<dbReference type="OrthoDB" id="5212at2759"/>
<evidence type="ECO:0000256" key="14">
    <source>
        <dbReference type="ARBA" id="ARBA00022813"/>
    </source>
</evidence>
<feature type="chain" id="PRO_5035751652" description="Protein hedgehog" evidence="23">
    <location>
        <begin position="22"/>
        <end position="382"/>
    </location>
</feature>
<evidence type="ECO:0000256" key="15">
    <source>
        <dbReference type="ARBA" id="ARBA00022837"/>
    </source>
</evidence>
<dbReference type="PROSITE" id="PS50817">
    <property type="entry name" value="INTEIN_N_TER"/>
    <property type="match status" value="1"/>
</dbReference>
<dbReference type="GO" id="GO:0016740">
    <property type="term" value="F:transferase activity"/>
    <property type="evidence" value="ECO:0007669"/>
    <property type="project" value="UniProtKB-KW"/>
</dbReference>
<keyword evidence="19" id="KW-0504">Morphogen</keyword>
<keyword evidence="6" id="KW-0217">Developmental protein</keyword>
<evidence type="ECO:0000256" key="5">
    <source>
        <dbReference type="ARBA" id="ARBA00021970"/>
    </source>
</evidence>
<evidence type="ECO:0000256" key="1">
    <source>
        <dbReference type="ARBA" id="ARBA00004123"/>
    </source>
</evidence>
<evidence type="ECO:0000256" key="2">
    <source>
        <dbReference type="ARBA" id="ARBA00004193"/>
    </source>
</evidence>
<evidence type="ECO:0000256" key="18">
    <source>
        <dbReference type="ARBA" id="ARBA00023288"/>
    </source>
</evidence>
<comment type="caution">
    <text evidence="26">The sequence shown here is derived from an EMBL/GenBank/DDBJ whole genome shotgun (WGS) entry which is preliminary data.</text>
</comment>
<evidence type="ECO:0000256" key="23">
    <source>
        <dbReference type="SAM" id="SignalP"/>
    </source>
</evidence>
<dbReference type="GO" id="GO:0005509">
    <property type="term" value="F:calcium ion binding"/>
    <property type="evidence" value="ECO:0007669"/>
    <property type="project" value="TreeGrafter"/>
</dbReference>
<keyword evidence="14" id="KW-0068">Autocatalytic cleavage</keyword>
<evidence type="ECO:0000256" key="21">
    <source>
        <dbReference type="ARBA" id="ARBA00048589"/>
    </source>
</evidence>
<dbReference type="PRINTS" id="PR00632">
    <property type="entry name" value="SONICHHOG"/>
</dbReference>
<comment type="similarity">
    <text evidence="4">Belongs to the hedgehog family.</text>
</comment>
<feature type="domain" description="Hint" evidence="24">
    <location>
        <begin position="289"/>
        <end position="333"/>
    </location>
</feature>
<dbReference type="InterPro" id="IPR006141">
    <property type="entry name" value="Intein_N"/>
</dbReference>
<dbReference type="Proteomes" id="UP000838756">
    <property type="component" value="Unassembled WGS sequence"/>
</dbReference>
<protein>
    <recommendedName>
        <fullName evidence="5">Protein hedgehog</fullName>
    </recommendedName>
</protein>
<dbReference type="GO" id="GO:0016539">
    <property type="term" value="P:intein-mediated protein splicing"/>
    <property type="evidence" value="ECO:0007669"/>
    <property type="project" value="InterPro"/>
</dbReference>
<dbReference type="GO" id="GO:0005113">
    <property type="term" value="F:patched binding"/>
    <property type="evidence" value="ECO:0007669"/>
    <property type="project" value="TreeGrafter"/>
</dbReference>
<dbReference type="FunFam" id="3.30.1380.10:FF:000001">
    <property type="entry name" value="Indian hedgehog"/>
    <property type="match status" value="1"/>
</dbReference>
<dbReference type="EMBL" id="CAKXAJ010025459">
    <property type="protein sequence ID" value="CAH2239768.1"/>
    <property type="molecule type" value="Genomic_DNA"/>
</dbReference>
<keyword evidence="10" id="KW-0709">Segmentation polarity protein</keyword>
<keyword evidence="11" id="KW-0479">Metal-binding</keyword>
<dbReference type="GO" id="GO:0008233">
    <property type="term" value="F:peptidase activity"/>
    <property type="evidence" value="ECO:0007669"/>
    <property type="project" value="UniProtKB-KW"/>
</dbReference>
<evidence type="ECO:0000256" key="17">
    <source>
        <dbReference type="ARBA" id="ARBA00023139"/>
    </source>
</evidence>
<evidence type="ECO:0000256" key="22">
    <source>
        <dbReference type="SAM" id="MobiDB-lite"/>
    </source>
</evidence>
<keyword evidence="9" id="KW-0808">Transferase</keyword>
<dbReference type="SMART" id="SM00306">
    <property type="entry name" value="HintN"/>
    <property type="match status" value="1"/>
</dbReference>
<dbReference type="GO" id="GO:0007367">
    <property type="term" value="P:segment polarity determination"/>
    <property type="evidence" value="ECO:0007669"/>
    <property type="project" value="UniProtKB-KW"/>
</dbReference>
<keyword evidence="27" id="KW-1185">Reference proteome</keyword>
<dbReference type="InterPro" id="IPR036844">
    <property type="entry name" value="Hint_dom_sf"/>
</dbReference>
<dbReference type="InterPro" id="IPR001657">
    <property type="entry name" value="Hedgehog"/>
</dbReference>
<dbReference type="GO" id="GO:0010468">
    <property type="term" value="P:regulation of gene expression"/>
    <property type="evidence" value="ECO:0007669"/>
    <property type="project" value="TreeGrafter"/>
</dbReference>
<keyword evidence="7" id="KW-1003">Cell membrane</keyword>
<dbReference type="Pfam" id="PF01085">
    <property type="entry name" value="HH_signal"/>
    <property type="match status" value="1"/>
</dbReference>
<name>A0A8S4RQ89_9NEOP</name>
<keyword evidence="13" id="KW-0378">Hydrolase</keyword>
<evidence type="ECO:0000256" key="16">
    <source>
        <dbReference type="ARBA" id="ARBA00023136"/>
    </source>
</evidence>
<dbReference type="Gene3D" id="2.170.16.10">
    <property type="entry name" value="Hedgehog/Intein (Hint) domain"/>
    <property type="match status" value="1"/>
</dbReference>
<dbReference type="GO" id="GO:0005886">
    <property type="term" value="C:plasma membrane"/>
    <property type="evidence" value="ECO:0007669"/>
    <property type="project" value="UniProtKB-SubCell"/>
</dbReference>
<feature type="region of interest" description="Disordered" evidence="22">
    <location>
        <begin position="35"/>
        <end position="66"/>
    </location>
</feature>
<comment type="catalytic activity">
    <reaction evidence="21">
        <text>glycyl-L-cysteinyl-[protein] + cholesterol + H(+) = [protein]-C-terminal glycyl cholesterol ester + N-terminal L-cysteinyl-[protein]</text>
        <dbReference type="Rhea" id="RHEA:59504"/>
        <dbReference type="Rhea" id="RHEA-COMP:12707"/>
        <dbReference type="Rhea" id="RHEA-COMP:15369"/>
        <dbReference type="Rhea" id="RHEA-COMP:15374"/>
        <dbReference type="ChEBI" id="CHEBI:15378"/>
        <dbReference type="ChEBI" id="CHEBI:16113"/>
        <dbReference type="ChEBI" id="CHEBI:65250"/>
        <dbReference type="ChEBI" id="CHEBI:143135"/>
        <dbReference type="ChEBI" id="CHEBI:143140"/>
    </reaction>
    <physiologicalReaction direction="left-to-right" evidence="21">
        <dbReference type="Rhea" id="RHEA:59505"/>
    </physiologicalReaction>
</comment>
<sequence>MRLPLVLLWLGAAAACGPGRGFTRRHGPRRITPLVFNQHDPNISENSKSASGPPEGRITREDDKFKDLVPNYNPDIDFKDDEGTGADRLMTQRCKEKLNTLAISVMNQWPGVRLRVIEGWDEENSHLDNSLHYEGRAVDLTTSDRDRSKYGMLARLAVEAGFDWVFYESRSYIHCSVKTESSVGTGAGCFPSGSIVHTVDGPRDIAFLRKGDRVLASDAVGKMVYSEVLTFIDREPNATRQFIEITAENGVSITTTPSHLLLLAAADGWRESFATNIEVGDVLLTRGQGSVMRPSRVVKTRVVSKRGVYAPLTSAGTIIVDDALASCYALVRSHALAHAAMAPLRWMAGWSSSSEASRGVHWYANALYNVGDYVLPSSYKYH</sequence>
<evidence type="ECO:0000256" key="20">
    <source>
        <dbReference type="ARBA" id="ARBA00045369"/>
    </source>
</evidence>
<evidence type="ECO:0000256" key="4">
    <source>
        <dbReference type="ARBA" id="ARBA00010649"/>
    </source>
</evidence>
<dbReference type="GO" id="GO:0009653">
    <property type="term" value="P:anatomical structure morphogenesis"/>
    <property type="evidence" value="ECO:0007669"/>
    <property type="project" value="UniProtKB-KW"/>
</dbReference>
<keyword evidence="15" id="KW-0106">Calcium</keyword>
<dbReference type="InterPro" id="IPR000320">
    <property type="entry name" value="Hedgehog_signalling_dom"/>
</dbReference>
<feature type="compositionally biased region" description="Polar residues" evidence="22">
    <location>
        <begin position="39"/>
        <end position="50"/>
    </location>
</feature>
<dbReference type="GO" id="GO:0016540">
    <property type="term" value="P:protein autoprocessing"/>
    <property type="evidence" value="ECO:0007669"/>
    <property type="project" value="InterPro"/>
</dbReference>
<evidence type="ECO:0000256" key="6">
    <source>
        <dbReference type="ARBA" id="ARBA00022473"/>
    </source>
</evidence>
<dbReference type="Gene3D" id="3.30.1380.10">
    <property type="match status" value="1"/>
</dbReference>
<keyword evidence="18" id="KW-0449">Lipoprotein</keyword>
<dbReference type="Pfam" id="PF01079">
    <property type="entry name" value="Hint"/>
    <property type="match status" value="1"/>
</dbReference>
<evidence type="ECO:0000256" key="19">
    <source>
        <dbReference type="ARBA" id="ARBA00023301"/>
    </source>
</evidence>
<evidence type="ECO:0000259" key="24">
    <source>
        <dbReference type="SMART" id="SM00305"/>
    </source>
</evidence>
<dbReference type="AlphaFoldDB" id="A0A8S4RQ89"/>
<evidence type="ECO:0000256" key="3">
    <source>
        <dbReference type="ARBA" id="ARBA00004496"/>
    </source>
</evidence>
<evidence type="ECO:0000256" key="10">
    <source>
        <dbReference type="ARBA" id="ARBA00022716"/>
    </source>
</evidence>
<comment type="subcellular location">
    <subcellularLocation>
        <location evidence="2">Cell membrane</location>
        <topology evidence="2">Lipid-anchor</topology>
    </subcellularLocation>
    <subcellularLocation>
        <location evidence="3">Cytoplasm</location>
    </subcellularLocation>
    <subcellularLocation>
        <location evidence="1">Nucleus</location>
    </subcellularLocation>
</comment>
<organism evidence="26 27">
    <name type="scientific">Pararge aegeria aegeria</name>
    <dbReference type="NCBI Taxonomy" id="348720"/>
    <lineage>
        <taxon>Eukaryota</taxon>
        <taxon>Metazoa</taxon>
        <taxon>Ecdysozoa</taxon>
        <taxon>Arthropoda</taxon>
        <taxon>Hexapoda</taxon>
        <taxon>Insecta</taxon>
        <taxon>Pterygota</taxon>
        <taxon>Neoptera</taxon>
        <taxon>Endopterygota</taxon>
        <taxon>Lepidoptera</taxon>
        <taxon>Glossata</taxon>
        <taxon>Ditrysia</taxon>
        <taxon>Papilionoidea</taxon>
        <taxon>Nymphalidae</taxon>
        <taxon>Satyrinae</taxon>
        <taxon>Satyrini</taxon>
        <taxon>Parargina</taxon>
        <taxon>Pararge</taxon>
    </lineage>
</organism>
<evidence type="ECO:0000256" key="9">
    <source>
        <dbReference type="ARBA" id="ARBA00022679"/>
    </source>
</evidence>
<dbReference type="GO" id="GO:0007224">
    <property type="term" value="P:smoothened signaling pathway"/>
    <property type="evidence" value="ECO:0007669"/>
    <property type="project" value="TreeGrafter"/>
</dbReference>
<evidence type="ECO:0000313" key="27">
    <source>
        <dbReference type="Proteomes" id="UP000838756"/>
    </source>
</evidence>
<keyword evidence="8" id="KW-0645">Protease</keyword>
<dbReference type="GO" id="GO:0005615">
    <property type="term" value="C:extracellular space"/>
    <property type="evidence" value="ECO:0007669"/>
    <property type="project" value="TreeGrafter"/>
</dbReference>
<dbReference type="PANTHER" id="PTHR11889">
    <property type="entry name" value="HEDGEHOG"/>
    <property type="match status" value="1"/>
</dbReference>
<feature type="compositionally biased region" description="Basic and acidic residues" evidence="22">
    <location>
        <begin position="57"/>
        <end position="66"/>
    </location>
</feature>
<keyword evidence="17" id="KW-0564">Palmitate</keyword>
<evidence type="ECO:0000256" key="8">
    <source>
        <dbReference type="ARBA" id="ARBA00022670"/>
    </source>
</evidence>
<dbReference type="CDD" id="cd00081">
    <property type="entry name" value="Hint"/>
    <property type="match status" value="1"/>
</dbReference>
<dbReference type="GO" id="GO:0007267">
    <property type="term" value="P:cell-cell signaling"/>
    <property type="evidence" value="ECO:0007669"/>
    <property type="project" value="InterPro"/>
</dbReference>
<evidence type="ECO:0000256" key="12">
    <source>
        <dbReference type="ARBA" id="ARBA00022729"/>
    </source>
</evidence>
<dbReference type="GO" id="GO:0005737">
    <property type="term" value="C:cytoplasm"/>
    <property type="evidence" value="ECO:0007669"/>
    <property type="project" value="UniProtKB-SubCell"/>
</dbReference>
<dbReference type="GO" id="GO:0016015">
    <property type="term" value="F:morphogen activity"/>
    <property type="evidence" value="ECO:0007669"/>
    <property type="project" value="UniProtKB-KW"/>
</dbReference>
<reference evidence="26" key="1">
    <citation type="submission" date="2022-03" db="EMBL/GenBank/DDBJ databases">
        <authorList>
            <person name="Lindestad O."/>
        </authorList>
    </citation>
    <scope>NUCLEOTIDE SEQUENCE</scope>
</reference>
<dbReference type="PROSITE" id="PS51257">
    <property type="entry name" value="PROKAR_LIPOPROTEIN"/>
    <property type="match status" value="1"/>
</dbReference>
<dbReference type="InterPro" id="IPR001767">
    <property type="entry name" value="Hedgehog_Hint"/>
</dbReference>
<dbReference type="GO" id="GO:0048731">
    <property type="term" value="P:system development"/>
    <property type="evidence" value="ECO:0007669"/>
    <property type="project" value="UniProtKB-ARBA"/>
</dbReference>
<accession>A0A8S4RQ89</accession>
<dbReference type="SMART" id="SM00305">
    <property type="entry name" value="HintC"/>
    <property type="match status" value="1"/>
</dbReference>
<evidence type="ECO:0000256" key="13">
    <source>
        <dbReference type="ARBA" id="ARBA00022801"/>
    </source>
</evidence>
<dbReference type="InterPro" id="IPR009045">
    <property type="entry name" value="Zn_M74/Hedgehog-like"/>
</dbReference>
<dbReference type="InterPro" id="IPR003586">
    <property type="entry name" value="Hint_dom_C"/>
</dbReference>
<evidence type="ECO:0000313" key="26">
    <source>
        <dbReference type="EMBL" id="CAH2239768.1"/>
    </source>
</evidence>
<dbReference type="GO" id="GO:0005634">
    <property type="term" value="C:nucleus"/>
    <property type="evidence" value="ECO:0007669"/>
    <property type="project" value="UniProtKB-SubCell"/>
</dbReference>
<keyword evidence="12 23" id="KW-0732">Signal</keyword>
<feature type="signal peptide" evidence="23">
    <location>
        <begin position="1"/>
        <end position="21"/>
    </location>
</feature>
<dbReference type="InterPro" id="IPR050387">
    <property type="entry name" value="Hedgehog_Signaling"/>
</dbReference>
<comment type="function">
    <text evidence="20">The C-terminal part of the hedgehog protein precursor displays an autoproteolysis activity that results in the cleavage of the full-length protein into two parts (N-product and C-product). In addition, the C-terminal part displays a cholesterol transferase activity that results by the covalent attachment of a cholesterol moiety to the C-terminal of the newly generated N-product. Once cleaved, the C-product has no signaling activity and diffuses from the cell.</text>
</comment>